<dbReference type="EMBL" id="GBRH01256320">
    <property type="protein sequence ID" value="JAD41575.1"/>
    <property type="molecule type" value="Transcribed_RNA"/>
</dbReference>
<reference evidence="1" key="1">
    <citation type="submission" date="2014-09" db="EMBL/GenBank/DDBJ databases">
        <authorList>
            <person name="Magalhaes I.L.F."/>
            <person name="Oliveira U."/>
            <person name="Santos F.R."/>
            <person name="Vidigal T.H.D.A."/>
            <person name="Brescovit A.D."/>
            <person name="Santos A.J."/>
        </authorList>
    </citation>
    <scope>NUCLEOTIDE SEQUENCE</scope>
    <source>
        <tissue evidence="1">Shoot tissue taken approximately 20 cm above the soil surface</tissue>
    </source>
</reference>
<proteinExistence type="predicted"/>
<sequence length="63" mass="7576">MRTRLLIHWSDVEVLVVWIFRVTNLRLKLLLVSPRSARFGDILVRVIFIYCILQILHKISLWC</sequence>
<evidence type="ECO:0000313" key="1">
    <source>
        <dbReference type="EMBL" id="JAD41575.1"/>
    </source>
</evidence>
<name>A0A0A8ZXT4_ARUDO</name>
<organism evidence="1">
    <name type="scientific">Arundo donax</name>
    <name type="common">Giant reed</name>
    <name type="synonym">Donax arundinaceus</name>
    <dbReference type="NCBI Taxonomy" id="35708"/>
    <lineage>
        <taxon>Eukaryota</taxon>
        <taxon>Viridiplantae</taxon>
        <taxon>Streptophyta</taxon>
        <taxon>Embryophyta</taxon>
        <taxon>Tracheophyta</taxon>
        <taxon>Spermatophyta</taxon>
        <taxon>Magnoliopsida</taxon>
        <taxon>Liliopsida</taxon>
        <taxon>Poales</taxon>
        <taxon>Poaceae</taxon>
        <taxon>PACMAD clade</taxon>
        <taxon>Arundinoideae</taxon>
        <taxon>Arundineae</taxon>
        <taxon>Arundo</taxon>
    </lineage>
</organism>
<protein>
    <submittedName>
        <fullName evidence="1">Uncharacterized protein</fullName>
    </submittedName>
</protein>
<reference evidence="1" key="2">
    <citation type="journal article" date="2015" name="Data Brief">
        <title>Shoot transcriptome of the giant reed, Arundo donax.</title>
        <authorList>
            <person name="Barrero R.A."/>
            <person name="Guerrero F.D."/>
            <person name="Moolhuijzen P."/>
            <person name="Goolsby J.A."/>
            <person name="Tidwell J."/>
            <person name="Bellgard S.E."/>
            <person name="Bellgard M.I."/>
        </authorList>
    </citation>
    <scope>NUCLEOTIDE SEQUENCE</scope>
    <source>
        <tissue evidence="1">Shoot tissue taken approximately 20 cm above the soil surface</tissue>
    </source>
</reference>
<accession>A0A0A8ZXT4</accession>
<dbReference type="AlphaFoldDB" id="A0A0A8ZXT4"/>